<keyword evidence="2" id="KW-0472">Membrane</keyword>
<feature type="transmembrane region" description="Helical" evidence="2">
    <location>
        <begin position="6"/>
        <end position="29"/>
    </location>
</feature>
<evidence type="ECO:0000313" key="3">
    <source>
        <dbReference type="EMBL" id="GJN42860.1"/>
    </source>
</evidence>
<feature type="compositionally biased region" description="Basic and acidic residues" evidence="1">
    <location>
        <begin position="141"/>
        <end position="154"/>
    </location>
</feature>
<comment type="caution">
    <text evidence="3">The sequence shown here is derived from an EMBL/GenBank/DDBJ whole genome shotgun (WGS) entry which is preliminary data.</text>
</comment>
<accession>A0AAV5G999</accession>
<proteinExistence type="predicted"/>
<evidence type="ECO:0000313" key="4">
    <source>
        <dbReference type="Proteomes" id="UP001054925"/>
    </source>
</evidence>
<organism evidence="3 4">
    <name type="scientific">Corynebacterium ammoniagenes</name>
    <name type="common">Brevibacterium ammoniagenes</name>
    <dbReference type="NCBI Taxonomy" id="1697"/>
    <lineage>
        <taxon>Bacteria</taxon>
        <taxon>Bacillati</taxon>
        <taxon>Actinomycetota</taxon>
        <taxon>Actinomycetes</taxon>
        <taxon>Mycobacteriales</taxon>
        <taxon>Corynebacteriaceae</taxon>
        <taxon>Corynebacterium</taxon>
    </lineage>
</organism>
<dbReference type="Pfam" id="PF10739">
    <property type="entry name" value="DUF2550"/>
    <property type="match status" value="1"/>
</dbReference>
<keyword evidence="2" id="KW-1133">Transmembrane helix</keyword>
<name>A0AAV5G999_CORAM</name>
<gene>
    <name evidence="3" type="ORF">CAT723_13390</name>
</gene>
<dbReference type="AlphaFoldDB" id="A0AAV5G999"/>
<feature type="region of interest" description="Disordered" evidence="1">
    <location>
        <begin position="141"/>
        <end position="171"/>
    </location>
</feature>
<keyword evidence="2" id="KW-0812">Transmembrane</keyword>
<evidence type="ECO:0008006" key="5">
    <source>
        <dbReference type="Google" id="ProtNLM"/>
    </source>
</evidence>
<sequence>MSVVSVILWILAIIAILCVFFAAMRFFTLRSRGASVLMRKLPARGYHGWRHGVLRYKGDEVDFFKLRSVSPMADHSFSRLDIELLDSRPATDGEAAFISDDYELIRFISAGREYELACTQHALMAFGAWVEASPSQRREKIDFRRLRDRAERPRGSNMPYDPTTWTSYNGK</sequence>
<reference evidence="3" key="1">
    <citation type="submission" date="2021-12" db="EMBL/GenBank/DDBJ databases">
        <title>Draft genome sequence of Corynebacterium ammoniagenes strain T-723.</title>
        <authorList>
            <person name="Matsuzawa M."/>
            <person name="Hiratani M."/>
            <person name="Abe I."/>
            <person name="Tsuji Y."/>
            <person name="Nakamura J."/>
        </authorList>
    </citation>
    <scope>NUCLEOTIDE SEQUENCE</scope>
    <source>
        <strain evidence="3">T-723</strain>
    </source>
</reference>
<dbReference type="Proteomes" id="UP001054925">
    <property type="component" value="Unassembled WGS sequence"/>
</dbReference>
<evidence type="ECO:0000256" key="2">
    <source>
        <dbReference type="SAM" id="Phobius"/>
    </source>
</evidence>
<dbReference type="EMBL" id="BQKK01000002">
    <property type="protein sequence ID" value="GJN42860.1"/>
    <property type="molecule type" value="Genomic_DNA"/>
</dbReference>
<dbReference type="InterPro" id="IPR019675">
    <property type="entry name" value="DUF2550"/>
</dbReference>
<evidence type="ECO:0000256" key="1">
    <source>
        <dbReference type="SAM" id="MobiDB-lite"/>
    </source>
</evidence>
<dbReference type="RefSeq" id="WP_003848685.1">
    <property type="nucleotide sequence ID" value="NZ_BQKK01000002.1"/>
</dbReference>
<protein>
    <recommendedName>
        <fullName evidence="5">DUF2550 family protein</fullName>
    </recommendedName>
</protein>